<protein>
    <submittedName>
        <fullName evidence="2">Uncharacterized protein</fullName>
    </submittedName>
</protein>
<feature type="compositionally biased region" description="Polar residues" evidence="1">
    <location>
        <begin position="138"/>
        <end position="159"/>
    </location>
</feature>
<dbReference type="OrthoDB" id="273010at2759"/>
<evidence type="ECO:0000313" key="2">
    <source>
        <dbReference type="EMBL" id="KAH7326519.1"/>
    </source>
</evidence>
<organism evidence="2 3">
    <name type="scientific">Stachybotrys elegans</name>
    <dbReference type="NCBI Taxonomy" id="80388"/>
    <lineage>
        <taxon>Eukaryota</taxon>
        <taxon>Fungi</taxon>
        <taxon>Dikarya</taxon>
        <taxon>Ascomycota</taxon>
        <taxon>Pezizomycotina</taxon>
        <taxon>Sordariomycetes</taxon>
        <taxon>Hypocreomycetidae</taxon>
        <taxon>Hypocreales</taxon>
        <taxon>Stachybotryaceae</taxon>
        <taxon>Stachybotrys</taxon>
    </lineage>
</organism>
<feature type="compositionally biased region" description="Basic residues" evidence="1">
    <location>
        <begin position="655"/>
        <end position="664"/>
    </location>
</feature>
<feature type="region of interest" description="Disordered" evidence="1">
    <location>
        <begin position="138"/>
        <end position="182"/>
    </location>
</feature>
<name>A0A8K0T133_9HYPO</name>
<feature type="region of interest" description="Disordered" evidence="1">
    <location>
        <begin position="404"/>
        <end position="440"/>
    </location>
</feature>
<keyword evidence="3" id="KW-1185">Reference proteome</keyword>
<feature type="region of interest" description="Disordered" evidence="1">
    <location>
        <begin position="634"/>
        <end position="672"/>
    </location>
</feature>
<sequence>MASLASIRDARNSLQLGYQEGTSQRDPHPLGKTRHRLRVSARAGRYHYPARRPGHPRRRKVALNFPRNLAAETLISLHRQESLNGKGKNHTDLDQDIVTEAPAPADISAQLDNFPIHPSSMRDPCVATSTHAASINTSSIDSFNNPSAAQHSTPATHDSTALPLRFPPKQRSRAAKSSGTAASPALHALDGAAADDSSSQRSCSVSPSLIEAISRNIALQLRLASYVGRELSSTEPRTRTSESADELASRTASQVRALDRFTQELQRYADNTGARGKILNFTPTPTGSGKTLRTISALMPFRSEFTGAGLAVTARDQVQRLPQFYVGRSRVRPAANGIAVPPGLDLSSSQKDGPSERRNALATSRRTSADRANGMKDNMYKQKNSWGQSAVRDRKRSPCLFCLPSHAASTTDGSSKLEESPRRQHTMVSNTPDQLPPEKSKGRLPCLGSFLGISVANGKRRLPLSKPLYDNPGNRGLDPVQDDSPLSVNQLAKTGNGAVFSRTPDAVNRASSAGLLGTKIPDSVPRLGITTSQTTPLNRSPDSMAGEPAYHGIGSHPSCSAPVLPRLQDHQRSISVTHDGAAESTKKMSGTSQKEPSGVVCGMTPPRINSEAKLAISPHKGKGVYAGMLRQPTVPQRTSSMRPGLHSESGSLGPGKRHRKPHHKSYMDKSRHRLSDRDVLNGLKIAVSVACDEAMDEFVQSKTGLQIRRFLADLVILDTFLDENTESDKQEMVRRMRTRMKRLKLNVRRTRELQKLVMLES</sequence>
<dbReference type="Proteomes" id="UP000813444">
    <property type="component" value="Unassembled WGS sequence"/>
</dbReference>
<feature type="region of interest" description="Disordered" evidence="1">
    <location>
        <begin position="577"/>
        <end position="600"/>
    </location>
</feature>
<gene>
    <name evidence="2" type="ORF">B0I35DRAFT_137617</name>
</gene>
<evidence type="ECO:0000256" key="1">
    <source>
        <dbReference type="SAM" id="MobiDB-lite"/>
    </source>
</evidence>
<reference evidence="2" key="1">
    <citation type="journal article" date="2021" name="Nat. Commun.">
        <title>Genetic determinants of endophytism in the Arabidopsis root mycobiome.</title>
        <authorList>
            <person name="Mesny F."/>
            <person name="Miyauchi S."/>
            <person name="Thiergart T."/>
            <person name="Pickel B."/>
            <person name="Atanasova L."/>
            <person name="Karlsson M."/>
            <person name="Huettel B."/>
            <person name="Barry K.W."/>
            <person name="Haridas S."/>
            <person name="Chen C."/>
            <person name="Bauer D."/>
            <person name="Andreopoulos W."/>
            <person name="Pangilinan J."/>
            <person name="LaButti K."/>
            <person name="Riley R."/>
            <person name="Lipzen A."/>
            <person name="Clum A."/>
            <person name="Drula E."/>
            <person name="Henrissat B."/>
            <person name="Kohler A."/>
            <person name="Grigoriev I.V."/>
            <person name="Martin F.M."/>
            <person name="Hacquard S."/>
        </authorList>
    </citation>
    <scope>NUCLEOTIDE SEQUENCE</scope>
    <source>
        <strain evidence="2">MPI-CAGE-CH-0235</strain>
    </source>
</reference>
<evidence type="ECO:0000313" key="3">
    <source>
        <dbReference type="Proteomes" id="UP000813444"/>
    </source>
</evidence>
<proteinExistence type="predicted"/>
<accession>A0A8K0T133</accession>
<comment type="caution">
    <text evidence="2">The sequence shown here is derived from an EMBL/GenBank/DDBJ whole genome shotgun (WGS) entry which is preliminary data.</text>
</comment>
<feature type="region of interest" description="Disordered" evidence="1">
    <location>
        <begin position="15"/>
        <end position="35"/>
    </location>
</feature>
<feature type="region of interest" description="Disordered" evidence="1">
    <location>
        <begin position="230"/>
        <end position="249"/>
    </location>
</feature>
<feature type="region of interest" description="Disordered" evidence="1">
    <location>
        <begin position="335"/>
        <end position="375"/>
    </location>
</feature>
<feature type="region of interest" description="Disordered" evidence="1">
    <location>
        <begin position="524"/>
        <end position="552"/>
    </location>
</feature>
<dbReference type="AlphaFoldDB" id="A0A8K0T133"/>
<dbReference type="EMBL" id="JAGPNK010000002">
    <property type="protein sequence ID" value="KAH7326519.1"/>
    <property type="molecule type" value="Genomic_DNA"/>
</dbReference>
<feature type="compositionally biased region" description="Polar residues" evidence="1">
    <location>
        <begin position="529"/>
        <end position="541"/>
    </location>
</feature>